<evidence type="ECO:0000313" key="2">
    <source>
        <dbReference type="Proteomes" id="UP000784294"/>
    </source>
</evidence>
<gene>
    <name evidence="1" type="ORF">PXEA_LOCUS20919</name>
</gene>
<organism evidence="1 2">
    <name type="scientific">Protopolystoma xenopodis</name>
    <dbReference type="NCBI Taxonomy" id="117903"/>
    <lineage>
        <taxon>Eukaryota</taxon>
        <taxon>Metazoa</taxon>
        <taxon>Spiralia</taxon>
        <taxon>Lophotrochozoa</taxon>
        <taxon>Platyhelminthes</taxon>
        <taxon>Monogenea</taxon>
        <taxon>Polyopisthocotylea</taxon>
        <taxon>Polystomatidea</taxon>
        <taxon>Polystomatidae</taxon>
        <taxon>Protopolystoma</taxon>
    </lineage>
</organism>
<dbReference type="AlphaFoldDB" id="A0A448X3R7"/>
<keyword evidence="2" id="KW-1185">Reference proteome</keyword>
<evidence type="ECO:0000313" key="1">
    <source>
        <dbReference type="EMBL" id="VEL27479.1"/>
    </source>
</evidence>
<name>A0A448X3R7_9PLAT</name>
<accession>A0A448X3R7</accession>
<reference evidence="1" key="1">
    <citation type="submission" date="2018-11" db="EMBL/GenBank/DDBJ databases">
        <authorList>
            <consortium name="Pathogen Informatics"/>
        </authorList>
    </citation>
    <scope>NUCLEOTIDE SEQUENCE</scope>
</reference>
<dbReference type="OrthoDB" id="6233019at2759"/>
<sequence>MKLVHGPVSIINTASWWWIRALCEHAPRLLAAAPYANPTNLIQSLLCEAVRHRHHQQVCQSSTPLMGANELEADSLRLNHRSRLLSCDFMGSSLDSAVLSVDDEHPTGYTGQEVRLTCFPIVISVIMVGRI</sequence>
<comment type="caution">
    <text evidence="1">The sequence shown here is derived from an EMBL/GenBank/DDBJ whole genome shotgun (WGS) entry which is preliminary data.</text>
</comment>
<dbReference type="EMBL" id="CAAALY010087548">
    <property type="protein sequence ID" value="VEL27479.1"/>
    <property type="molecule type" value="Genomic_DNA"/>
</dbReference>
<protein>
    <submittedName>
        <fullName evidence="1">Uncharacterized protein</fullName>
    </submittedName>
</protein>
<proteinExistence type="predicted"/>
<dbReference type="Proteomes" id="UP000784294">
    <property type="component" value="Unassembled WGS sequence"/>
</dbReference>